<dbReference type="Gene3D" id="3.40.50.1820">
    <property type="entry name" value="alpha/beta hydrolase"/>
    <property type="match status" value="1"/>
</dbReference>
<protein>
    <submittedName>
        <fullName evidence="1">Enterochelin esterase</fullName>
    </submittedName>
</protein>
<dbReference type="Proteomes" id="UP000199159">
    <property type="component" value="Unassembled WGS sequence"/>
</dbReference>
<dbReference type="PANTHER" id="PTHR48098:SF3">
    <property type="entry name" value="IRON(III) ENTEROBACTIN ESTERASE"/>
    <property type="match status" value="1"/>
</dbReference>
<accession>A0A1H0S248</accession>
<gene>
    <name evidence="1" type="ORF">SAMN05216565_102504</name>
</gene>
<reference evidence="2" key="1">
    <citation type="submission" date="2016-10" db="EMBL/GenBank/DDBJ databases">
        <authorList>
            <person name="Varghese N."/>
            <person name="Submissions S."/>
        </authorList>
    </citation>
    <scope>NUCLEOTIDE SEQUENCE [LARGE SCALE GENOMIC DNA]</scope>
    <source>
        <strain evidence="2">IBRC-M10078</strain>
    </source>
</reference>
<dbReference type="RefSeq" id="WP_090851039.1">
    <property type="nucleotide sequence ID" value="NZ_FNJU01000002.1"/>
</dbReference>
<dbReference type="InterPro" id="IPR050583">
    <property type="entry name" value="Mycobacterial_A85_antigen"/>
</dbReference>
<name>A0A1H0S248_9BACI</name>
<dbReference type="SUPFAM" id="SSF53474">
    <property type="entry name" value="alpha/beta-Hydrolases"/>
    <property type="match status" value="1"/>
</dbReference>
<dbReference type="PANTHER" id="PTHR48098">
    <property type="entry name" value="ENTEROCHELIN ESTERASE-RELATED"/>
    <property type="match status" value="1"/>
</dbReference>
<organism evidence="1 2">
    <name type="scientific">Litchfieldia salsa</name>
    <dbReference type="NCBI Taxonomy" id="930152"/>
    <lineage>
        <taxon>Bacteria</taxon>
        <taxon>Bacillati</taxon>
        <taxon>Bacillota</taxon>
        <taxon>Bacilli</taxon>
        <taxon>Bacillales</taxon>
        <taxon>Bacillaceae</taxon>
        <taxon>Litchfieldia</taxon>
    </lineage>
</organism>
<dbReference type="InterPro" id="IPR029058">
    <property type="entry name" value="AB_hydrolase_fold"/>
</dbReference>
<evidence type="ECO:0000313" key="2">
    <source>
        <dbReference type="Proteomes" id="UP000199159"/>
    </source>
</evidence>
<proteinExistence type="predicted"/>
<dbReference type="AlphaFoldDB" id="A0A1H0S248"/>
<evidence type="ECO:0000313" key="1">
    <source>
        <dbReference type="EMBL" id="SDP35774.1"/>
    </source>
</evidence>
<dbReference type="Pfam" id="PF00756">
    <property type="entry name" value="Esterase"/>
    <property type="match status" value="1"/>
</dbReference>
<dbReference type="OrthoDB" id="9803578at2"/>
<dbReference type="STRING" id="930152.SAMN05216565_102504"/>
<keyword evidence="2" id="KW-1185">Reference proteome</keyword>
<dbReference type="EMBL" id="FNJU01000002">
    <property type="protein sequence ID" value="SDP35774.1"/>
    <property type="molecule type" value="Genomic_DNA"/>
</dbReference>
<dbReference type="InterPro" id="IPR000801">
    <property type="entry name" value="Esterase-like"/>
</dbReference>
<sequence length="242" mass="27987">MNDNKGTMQELIVTSRFLGEDIEVMVYLPRNYSPLSKHQLLIAQDGQDYFNLGKISTIVDDLLQSGDINPIIIIGLPYNNVQERWSKYHPQGELHKQYIRFLGEELVAVLDETFPTFQIGAGRILIGESLGASVSLLTALSYPNTFGKVILQSPFVNEEILTEVQNFSQPHLIEIYQMVGLNETNVKITDGTSENFVYTNRLLHEAFEQRHYIYDYKEDEGDHTWKYWQPSLKRILYKMLTF</sequence>